<protein>
    <submittedName>
        <fullName evidence="6">DNA recombination protein RmuC</fullName>
    </submittedName>
</protein>
<evidence type="ECO:0000313" key="6">
    <source>
        <dbReference type="EMBL" id="MEQ6290421.1"/>
    </source>
</evidence>
<feature type="coiled-coil region" evidence="5">
    <location>
        <begin position="35"/>
        <end position="83"/>
    </location>
</feature>
<evidence type="ECO:0000256" key="1">
    <source>
        <dbReference type="ARBA" id="ARBA00003416"/>
    </source>
</evidence>
<evidence type="ECO:0000256" key="4">
    <source>
        <dbReference type="ARBA" id="ARBA00023172"/>
    </source>
</evidence>
<keyword evidence="3 5" id="KW-0175">Coiled coil</keyword>
<feature type="coiled-coil region" evidence="5">
    <location>
        <begin position="237"/>
        <end position="271"/>
    </location>
</feature>
<dbReference type="EMBL" id="JBEFLD010000003">
    <property type="protein sequence ID" value="MEQ6290421.1"/>
    <property type="molecule type" value="Genomic_DNA"/>
</dbReference>
<keyword evidence="4" id="KW-0233">DNA recombination</keyword>
<dbReference type="PANTHER" id="PTHR30563">
    <property type="entry name" value="DNA RECOMBINATION PROTEIN RMUC"/>
    <property type="match status" value="1"/>
</dbReference>
<keyword evidence="7" id="KW-1185">Reference proteome</keyword>
<evidence type="ECO:0000256" key="5">
    <source>
        <dbReference type="SAM" id="Coils"/>
    </source>
</evidence>
<dbReference type="Proteomes" id="UP001433638">
    <property type="component" value="Unassembled WGS sequence"/>
</dbReference>
<comment type="similarity">
    <text evidence="2">Belongs to the RmuC family.</text>
</comment>
<name>A0ABV1M320_9NEIS</name>
<feature type="coiled-coil region" evidence="5">
    <location>
        <begin position="125"/>
        <end position="187"/>
    </location>
</feature>
<reference evidence="6" key="1">
    <citation type="submission" date="2024-06" db="EMBL/GenBank/DDBJ databases">
        <title>Genome sequence of Vogesella sp. MAHUQ-64.</title>
        <authorList>
            <person name="Huq M.A."/>
        </authorList>
    </citation>
    <scope>NUCLEOTIDE SEQUENCE</scope>
    <source>
        <strain evidence="6">MAHUQ-64</strain>
    </source>
</reference>
<dbReference type="InterPro" id="IPR003798">
    <property type="entry name" value="DNA_recombination_RmuC"/>
</dbReference>
<comment type="caution">
    <text evidence="6">The sequence shown here is derived from an EMBL/GenBank/DDBJ whole genome shotgun (WGS) entry which is preliminary data.</text>
</comment>
<evidence type="ECO:0000313" key="7">
    <source>
        <dbReference type="Proteomes" id="UP001433638"/>
    </source>
</evidence>
<dbReference type="PANTHER" id="PTHR30563:SF0">
    <property type="entry name" value="DNA RECOMBINATION PROTEIN RMUC"/>
    <property type="match status" value="1"/>
</dbReference>
<evidence type="ECO:0000256" key="2">
    <source>
        <dbReference type="ARBA" id="ARBA00009840"/>
    </source>
</evidence>
<dbReference type="RefSeq" id="WP_349585902.1">
    <property type="nucleotide sequence ID" value="NZ_JBEFLD010000003.1"/>
</dbReference>
<dbReference type="Pfam" id="PF02646">
    <property type="entry name" value="RmuC"/>
    <property type="match status" value="1"/>
</dbReference>
<organism evidence="6 7">
    <name type="scientific">Vogesella oryzagri</name>
    <dbReference type="NCBI Taxonomy" id="3160864"/>
    <lineage>
        <taxon>Bacteria</taxon>
        <taxon>Pseudomonadati</taxon>
        <taxon>Pseudomonadota</taxon>
        <taxon>Betaproteobacteria</taxon>
        <taxon>Neisseriales</taxon>
        <taxon>Chromobacteriaceae</taxon>
        <taxon>Vogesella</taxon>
    </lineage>
</organism>
<accession>A0ABV1M320</accession>
<comment type="function">
    <text evidence="1">Involved in DNA recombination.</text>
</comment>
<gene>
    <name evidence="6" type="primary">rmuC</name>
    <name evidence="6" type="ORF">ABNW52_07315</name>
</gene>
<sequence length="534" mass="60692">MIETLISTLVGMALGGAAVWGVQRSRQDAAYQQGRNEVQLELAALQAKWQSASQQWQDLAAREQALQRQLEEVRQQLGDTQQKLAAVGSQVQRVPELEQQLAAREQRLFQQQEDARAMAARLATSEEQGRQLQQLQAQREHWQQAQQQLQDELTRLSVREQELATLLQQERQQSAEKLRLLSEAREALSHQFKALASDILEEKSQRFTEQNRQNLEQMLGPLGERLQNFGKLVQDTYDKDSKERLTLEQELRRLQELNTRLNADAVALTNALTGSNNKAQGTWGEMVLEKVLETSGLTRDREYRVQVSDTLEHEDGSQRRYQPDVVIDLPEGKQLVVDSKVSLNAYVRYTAASDEAQRDSELKAHIAALRQHIRSLSDKRYQDLYKLNTLDFVFMFVPVEPAYLLAVQHDMSLFNEAFERRIMIVGPSTLLATLRTVASIWRYEYQNQNAQEIARQGGAMYDKLVGLVDTLEKLGRQLSLAQETHGNALKQLSNGSGNLLGRAERLRKLGARTSKQLASHLLPSLDDESEDAAE</sequence>
<evidence type="ECO:0000256" key="3">
    <source>
        <dbReference type="ARBA" id="ARBA00023054"/>
    </source>
</evidence>
<proteinExistence type="inferred from homology"/>